<dbReference type="InterPro" id="IPR011032">
    <property type="entry name" value="GroES-like_sf"/>
</dbReference>
<proteinExistence type="predicted"/>
<dbReference type="Gene3D" id="3.90.180.10">
    <property type="entry name" value="Medium-chain alcohol dehydrogenases, catalytic domain"/>
    <property type="match status" value="1"/>
</dbReference>
<reference evidence="3" key="2">
    <citation type="journal article" date="2023" name="Nat. Commun.">
        <title>Cultivation of marine bacteria of the SAR202 clade.</title>
        <authorList>
            <person name="Lim Y."/>
            <person name="Seo J.H."/>
            <person name="Giovannoni S.J."/>
            <person name="Kang I."/>
            <person name="Cho J.C."/>
        </authorList>
    </citation>
    <scope>NUCLEOTIDE SEQUENCE</scope>
    <source>
        <strain evidence="3">JH1073</strain>
    </source>
</reference>
<gene>
    <name evidence="2" type="ORF">GKO46_04605</name>
    <name evidence="3" type="ORF">GKO48_04655</name>
</gene>
<dbReference type="PANTHER" id="PTHR11695:SF648">
    <property type="entry name" value="ZINC-BINDING OXIDOREDUCTASE"/>
    <property type="match status" value="1"/>
</dbReference>
<dbReference type="SUPFAM" id="SSF51735">
    <property type="entry name" value="NAD(P)-binding Rossmann-fold domains"/>
    <property type="match status" value="1"/>
</dbReference>
<dbReference type="SMART" id="SM00829">
    <property type="entry name" value="PKS_ER"/>
    <property type="match status" value="1"/>
</dbReference>
<dbReference type="SUPFAM" id="SSF50129">
    <property type="entry name" value="GroES-like"/>
    <property type="match status" value="1"/>
</dbReference>
<protein>
    <submittedName>
        <fullName evidence="3">Zinc-binding dehydrogenase</fullName>
    </submittedName>
</protein>
<dbReference type="InterPro" id="IPR020843">
    <property type="entry name" value="ER"/>
</dbReference>
<sequence>MKAITQNKYGSPAEVLKLETVKMPTIKDDEVLVRVQAAATHIGDWLLTRGWPYLVRLMPKAKIPGMEMSGIVEYVGKDVKEFGPCDEVFGWGKYAFAEYATFSEKALLLKPSNATFEQAAAIPISGFTALQAVRDHGEVKAGHKVLVIGASGAVGTFAVQIAKSYGAEVTGVGSARNEDLVRSIGADHYIDYSKQEITDGGRQYDVILDTAGNRSLSLLRRPLAKKGALVIVGGSGGKWLMGVTRSIRATMLSPLVSQRLRMFLAKNNKEDLAVLKELIESGDVTPIIDKTYKLNDAAQAVENVGERHSRGKTVISVGG</sequence>
<evidence type="ECO:0000313" key="4">
    <source>
        <dbReference type="Proteomes" id="UP001219901"/>
    </source>
</evidence>
<reference evidence="4" key="3">
    <citation type="submission" date="2023-06" db="EMBL/GenBank/DDBJ databases">
        <title>Pangenomics reveal diversification of enzyme families and niche specialization in globally abundant SAR202 bacteria.</title>
        <authorList>
            <person name="Saw J.H.W."/>
        </authorList>
    </citation>
    <scope>NUCLEOTIDE SEQUENCE [LARGE SCALE GENOMIC DNA]</scope>
    <source>
        <strain evidence="4">JH1073</strain>
    </source>
</reference>
<keyword evidence="4" id="KW-1185">Reference proteome</keyword>
<dbReference type="InterPro" id="IPR013154">
    <property type="entry name" value="ADH-like_N"/>
</dbReference>
<dbReference type="EMBL" id="WMBE01000001">
    <property type="protein sequence ID" value="MDG0866352.1"/>
    <property type="molecule type" value="Genomic_DNA"/>
</dbReference>
<dbReference type="Pfam" id="PF08240">
    <property type="entry name" value="ADH_N"/>
    <property type="match status" value="1"/>
</dbReference>
<evidence type="ECO:0000313" key="2">
    <source>
        <dbReference type="EMBL" id="MDG0866352.1"/>
    </source>
</evidence>
<accession>A0AAJ6CS24</accession>
<evidence type="ECO:0000259" key="1">
    <source>
        <dbReference type="SMART" id="SM00829"/>
    </source>
</evidence>
<dbReference type="CDD" id="cd08267">
    <property type="entry name" value="MDR1"/>
    <property type="match status" value="1"/>
</dbReference>
<name>A0AAJ6CS24_9CHLR</name>
<feature type="domain" description="Enoyl reductase (ER)" evidence="1">
    <location>
        <begin position="11"/>
        <end position="315"/>
    </location>
</feature>
<reference evidence="4 5" key="1">
    <citation type="submission" date="2019-11" db="EMBL/GenBank/DDBJ databases">
        <authorList>
            <person name="Cho J.-C."/>
        </authorList>
    </citation>
    <scope>NUCLEOTIDE SEQUENCE [LARGE SCALE GENOMIC DNA]</scope>
    <source>
        <strain evidence="3 4">JH1073</strain>
        <strain evidence="2 5">JH702</strain>
    </source>
</reference>
<evidence type="ECO:0000313" key="3">
    <source>
        <dbReference type="EMBL" id="WFG38933.1"/>
    </source>
</evidence>
<dbReference type="RefSeq" id="WP_342822212.1">
    <property type="nucleotide sequence ID" value="NZ_WMBD01000001.1"/>
</dbReference>
<dbReference type="InterPro" id="IPR050700">
    <property type="entry name" value="YIM1/Zinc_Alcohol_DH_Fams"/>
</dbReference>
<dbReference type="Proteomes" id="UP001321249">
    <property type="component" value="Unassembled WGS sequence"/>
</dbReference>
<dbReference type="Gene3D" id="3.40.50.720">
    <property type="entry name" value="NAD(P)-binding Rossmann-like Domain"/>
    <property type="match status" value="1"/>
</dbReference>
<dbReference type="GO" id="GO:0016491">
    <property type="term" value="F:oxidoreductase activity"/>
    <property type="evidence" value="ECO:0007669"/>
    <property type="project" value="InterPro"/>
</dbReference>
<dbReference type="InterPro" id="IPR036291">
    <property type="entry name" value="NAD(P)-bd_dom_sf"/>
</dbReference>
<dbReference type="EMBL" id="CP046147">
    <property type="protein sequence ID" value="WFG38933.1"/>
    <property type="molecule type" value="Genomic_DNA"/>
</dbReference>
<dbReference type="PANTHER" id="PTHR11695">
    <property type="entry name" value="ALCOHOL DEHYDROGENASE RELATED"/>
    <property type="match status" value="1"/>
</dbReference>
<evidence type="ECO:0000313" key="5">
    <source>
        <dbReference type="Proteomes" id="UP001321249"/>
    </source>
</evidence>
<dbReference type="Proteomes" id="UP001219901">
    <property type="component" value="Chromosome"/>
</dbReference>
<organism evidence="3 4">
    <name type="scientific">Candidatus Lucifugimonas marina</name>
    <dbReference type="NCBI Taxonomy" id="3038979"/>
    <lineage>
        <taxon>Bacteria</taxon>
        <taxon>Bacillati</taxon>
        <taxon>Chloroflexota</taxon>
        <taxon>Dehalococcoidia</taxon>
        <taxon>SAR202 cluster</taxon>
        <taxon>Candidatus Lucifugimonadales</taxon>
        <taxon>Candidatus Lucifugimonadaceae</taxon>
        <taxon>Candidatus Lucifugimonas</taxon>
    </lineage>
</organism>
<dbReference type="Pfam" id="PF13602">
    <property type="entry name" value="ADH_zinc_N_2"/>
    <property type="match status" value="1"/>
</dbReference>
<dbReference type="AlphaFoldDB" id="A0AAJ6CS24"/>